<dbReference type="eggNOG" id="COG1061">
    <property type="taxonomic scope" value="Bacteria"/>
</dbReference>
<dbReference type="Proteomes" id="UP000008630">
    <property type="component" value="Chromosome"/>
</dbReference>
<dbReference type="GO" id="GO:0016787">
    <property type="term" value="F:hydrolase activity"/>
    <property type="evidence" value="ECO:0007669"/>
    <property type="project" value="InterPro"/>
</dbReference>
<dbReference type="Pfam" id="PF04851">
    <property type="entry name" value="ResIII"/>
    <property type="match status" value="1"/>
</dbReference>
<dbReference type="Gene3D" id="3.40.50.300">
    <property type="entry name" value="P-loop containing nucleotide triphosphate hydrolases"/>
    <property type="match status" value="1"/>
</dbReference>
<dbReference type="GO" id="GO:0003677">
    <property type="term" value="F:DNA binding"/>
    <property type="evidence" value="ECO:0007669"/>
    <property type="project" value="InterPro"/>
</dbReference>
<reference evidence="3 4" key="2">
    <citation type="journal article" date="2011" name="Stand. Genomic Sci.">
        <title>Complete genome sequence of Bacteroides helcogenes type strain (P 36-108).</title>
        <authorList>
            <person name="Pati A."/>
            <person name="Gronow S."/>
            <person name="Zeytun A."/>
            <person name="Lapidus A."/>
            <person name="Nolan M."/>
            <person name="Hammon N."/>
            <person name="Deshpande S."/>
            <person name="Cheng J.F."/>
            <person name="Tapia R."/>
            <person name="Han C."/>
            <person name="Goodwin L."/>
            <person name="Pitluck S."/>
            <person name="Liolios K."/>
            <person name="Pagani I."/>
            <person name="Ivanova N."/>
            <person name="Mavromatis K."/>
            <person name="Chen A."/>
            <person name="Palaniappan K."/>
            <person name="Land M."/>
            <person name="Hauser L."/>
            <person name="Chang Y.J."/>
            <person name="Jeffries C.D."/>
            <person name="Detter J.C."/>
            <person name="Brambilla E."/>
            <person name="Rohde M."/>
            <person name="Goker M."/>
            <person name="Woyke T."/>
            <person name="Bristow J."/>
            <person name="Eisen J.A."/>
            <person name="Markowitz V."/>
            <person name="Hugenholtz P."/>
            <person name="Kyrpides N.C."/>
            <person name="Klenk H.P."/>
            <person name="Lucas S."/>
        </authorList>
    </citation>
    <scope>NUCLEOTIDE SEQUENCE [LARGE SCALE GENOMIC DNA]</scope>
    <source>
        <strain evidence="4">ATCC 35417 / DSM 20613 / JCM 6297 / CCUG 15421 / P 36-108</strain>
    </source>
</reference>
<evidence type="ECO:0000313" key="4">
    <source>
        <dbReference type="Proteomes" id="UP000008630"/>
    </source>
</evidence>
<dbReference type="PATRIC" id="fig|693979.3.peg.3340"/>
<dbReference type="EMBL" id="CP002352">
    <property type="protein sequence ID" value="ADV45109.1"/>
    <property type="molecule type" value="Genomic_DNA"/>
</dbReference>
<reference key="1">
    <citation type="submission" date="2010-11" db="EMBL/GenBank/DDBJ databases">
        <title>The complete genome of Bacteroides helcogenes P 36-108.</title>
        <authorList>
            <consortium name="US DOE Joint Genome Institute (JGI-PGF)"/>
            <person name="Lucas S."/>
            <person name="Copeland A."/>
            <person name="Lapidus A."/>
            <person name="Bruce D."/>
            <person name="Goodwin L."/>
            <person name="Pitluck S."/>
            <person name="Kyrpides N."/>
            <person name="Mavromatis K."/>
            <person name="Ivanova N."/>
            <person name="Zeytun A."/>
            <person name="Brettin T."/>
            <person name="Detter J.C."/>
            <person name="Tapia R."/>
            <person name="Han C."/>
            <person name="Land M."/>
            <person name="Hauser L."/>
            <person name="Markowitz V."/>
            <person name="Cheng J.-F."/>
            <person name="Hugenholtz P."/>
            <person name="Woyke T."/>
            <person name="Wu D."/>
            <person name="Gronow S."/>
            <person name="Wellnitz S."/>
            <person name="Brambilla E."/>
            <person name="Klenk H.-P."/>
            <person name="Eisen J.A."/>
        </authorList>
    </citation>
    <scope>NUCLEOTIDE SEQUENCE</scope>
    <source>
        <strain>P 36-108</strain>
    </source>
</reference>
<dbReference type="InterPro" id="IPR014001">
    <property type="entry name" value="Helicase_ATP-bd"/>
</dbReference>
<dbReference type="Pfam" id="PF07669">
    <property type="entry name" value="Eco57I"/>
    <property type="match status" value="1"/>
</dbReference>
<protein>
    <submittedName>
        <fullName evidence="3">Type III restriction protein res subunit</fullName>
    </submittedName>
</protein>
<evidence type="ECO:0000313" key="3">
    <source>
        <dbReference type="EMBL" id="ADV45109.1"/>
    </source>
</evidence>
<dbReference type="GO" id="GO:0009007">
    <property type="term" value="F:site-specific DNA-methyltransferase (adenine-specific) activity"/>
    <property type="evidence" value="ECO:0007669"/>
    <property type="project" value="UniProtKB-EC"/>
</dbReference>
<proteinExistence type="predicted"/>
<dbReference type="PROSITE" id="PS00092">
    <property type="entry name" value="N6_MTASE"/>
    <property type="match status" value="1"/>
</dbReference>
<evidence type="ECO:0000259" key="2">
    <source>
        <dbReference type="PROSITE" id="PS51192"/>
    </source>
</evidence>
<dbReference type="RefSeq" id="WP_013548696.1">
    <property type="nucleotide sequence ID" value="NC_014933.1"/>
</dbReference>
<sequence length="1334" mass="152343">MQNYFEAPKSTLIYVFRINDAIHTNCLKIGETSIDDDSVNIFSLLPNASILNKAARQRIDQYTQTAGINYELLYTEVAVYLKGNGIGWFNDKEVHQVLLRSGIRRKEFNSNGGKGTEWFITDLETTKLAIKAVKEGRKSLSATEVTNEKSPIIFRPEQRKAIDMTLRQFKKGNQMLWNAKMRFGKTLSALQVVKEKNFERTLILTHRPVVDSGWFEDFGKIFYDTTNYLYGSKTNGESFVSLEHQYEKSGKHYVYFASMQDLRGSETVGGKFDKNNEIFSTAWNLVIVDEAHEGTQTALGKAVMAELVKSDTKVLRLSGTPFNLLDEFKEDEIYTWDYVMEQRAKAEWDMTHLGDPNPYVGLPRLNIYTYDLGKLLSDFADEDIAFNFREYFRVGADGEFIHKKDVLSFLNLLTKEDANSMYPFANNHYRSIFRHTLWMLPGVKAAKAMSAMLQSHPVFQHFHIVNVAGEGDEDEENSDALRMVEDAIGKNPDETRTITLSCGRLTTGVSVKAWTGVLMLSGSYNTAASAYMQTIFRVQTPSTVNGRVKEDCYVFDFAPDRTLQVLATVPRVSTKAGKTTDNQKRALGEFLNFCPVISIEGSKMEEMNVTRMLQQLKKAYVERVVRNGFEDGCLYNDELLKLTDVEISEFDELKGIIGQTKAMGNSGNIDVNNQGLTNEEYEEKENLEKKKKKELSDEDKARLEELKKKKKVKDDAISILRGISIRMPLLVYGADIKDEDTELTIDNFTSLVDSQSWEEFMPRGVTKQKFNTFKKYYDPEIFSAAGKRIRAMARAADKLTVEERISRIASIFATFRNPDKETVLTPWRVVNMHMGDCLGGFCFYNEDYSEPIDEPRYIDHSEVTADVFSTDSCLLEINSKSGLYPLYLAYNIYRTRLKNEMFSPETLEEHQAIWDKAVAENIFVICKTPMAKSITRRTLMGFRQGTVNMWAPEDLINKIKNQPELFIKKVHYLIGKNVKINAIVGNPPYQDIQSTDKAGINTAFASAVYPFFFDACISLHPKYFSLISPSRWMTKTGQGISDVWVDKMINSNHFITLVDFYNALDCFSGVEIKGGVSYSLFSEEYYGKCLLKMNQSGKQTAIKTYLNPGEAGIVIRDSELLSMFLKVKDIEGDKYSFSNFSNLVSPQHFYDKDGKLTTTWRGFSLERSESASIKYYLNKQVNPIGYAWISFSNIPKNQDTLSKHRVYISKAYNGGDNFPHQIIGMPFYGEPNSVCSQTYLVIGYDCNKPSLTIEECSNIIKYMRTKFFRSLVFIKKKTQDNPSSVFRFVPLQDFTSDSDIDWSLSVIDIDRQLYVKYCLTENEIAFIESMIKPM</sequence>
<dbReference type="HOGENOM" id="CLU_005929_0_0_10"/>
<dbReference type="REBASE" id="31579">
    <property type="entry name" value="Bhe36ORF3185P"/>
</dbReference>
<accession>E6SRL9</accession>
<dbReference type="InterPro" id="IPR002052">
    <property type="entry name" value="DNA_methylase_N6_adenine_CS"/>
</dbReference>
<dbReference type="InterPro" id="IPR006935">
    <property type="entry name" value="Helicase/UvrB_N"/>
</dbReference>
<dbReference type="KEGG" id="bhl:Bache_3185"/>
<dbReference type="SUPFAM" id="SSF52540">
    <property type="entry name" value="P-loop containing nucleoside triphosphate hydrolases"/>
    <property type="match status" value="1"/>
</dbReference>
<evidence type="ECO:0000256" key="1">
    <source>
        <dbReference type="SAM" id="Coils"/>
    </source>
</evidence>
<dbReference type="InterPro" id="IPR011639">
    <property type="entry name" value="MethylTrfase_TaqI-like_dom"/>
</dbReference>
<dbReference type="STRING" id="693979.Bache_3185"/>
<keyword evidence="1" id="KW-0175">Coiled coil</keyword>
<keyword evidence="4" id="KW-1185">Reference proteome</keyword>
<name>E6SRL9_BACT6</name>
<dbReference type="InterPro" id="IPR027417">
    <property type="entry name" value="P-loop_NTPase"/>
</dbReference>
<dbReference type="GO" id="GO:0032259">
    <property type="term" value="P:methylation"/>
    <property type="evidence" value="ECO:0007669"/>
    <property type="project" value="InterPro"/>
</dbReference>
<organism evidence="3 4">
    <name type="scientific">Bacteroides helcogenes (strain ATCC 35417 / DSM 20613 / JCM 6297 / CCUG 15421 / P 36-108)</name>
    <dbReference type="NCBI Taxonomy" id="693979"/>
    <lineage>
        <taxon>Bacteria</taxon>
        <taxon>Pseudomonadati</taxon>
        <taxon>Bacteroidota</taxon>
        <taxon>Bacteroidia</taxon>
        <taxon>Bacteroidales</taxon>
        <taxon>Bacteroidaceae</taxon>
        <taxon>Bacteroides</taxon>
    </lineage>
</organism>
<dbReference type="OrthoDB" id="32195at2"/>
<feature type="domain" description="Helicase ATP-binding" evidence="2">
    <location>
        <begin position="166"/>
        <end position="339"/>
    </location>
</feature>
<feature type="coiled-coil region" evidence="1">
    <location>
        <begin position="678"/>
        <end position="709"/>
    </location>
</feature>
<dbReference type="GO" id="GO:0005524">
    <property type="term" value="F:ATP binding"/>
    <property type="evidence" value="ECO:0007669"/>
    <property type="project" value="InterPro"/>
</dbReference>
<gene>
    <name evidence="3" type="ordered locus">Bache_3185</name>
</gene>
<dbReference type="SMART" id="SM00487">
    <property type="entry name" value="DEXDc"/>
    <property type="match status" value="1"/>
</dbReference>
<dbReference type="PROSITE" id="PS51192">
    <property type="entry name" value="HELICASE_ATP_BIND_1"/>
    <property type="match status" value="1"/>
</dbReference>
<dbReference type="GO" id="GO:0006304">
    <property type="term" value="P:DNA modification"/>
    <property type="evidence" value="ECO:0007669"/>
    <property type="project" value="InterPro"/>
</dbReference>